<feature type="transmembrane region" description="Helical" evidence="1">
    <location>
        <begin position="38"/>
        <end position="57"/>
    </location>
</feature>
<keyword evidence="1" id="KW-1133">Transmembrane helix</keyword>
<organism evidence="2 3">
    <name type="scientific">Pseudoalteromonas ulvae</name>
    <dbReference type="NCBI Taxonomy" id="107327"/>
    <lineage>
        <taxon>Bacteria</taxon>
        <taxon>Pseudomonadati</taxon>
        <taxon>Pseudomonadota</taxon>
        <taxon>Gammaproteobacteria</taxon>
        <taxon>Alteromonadales</taxon>
        <taxon>Pseudoalteromonadaceae</taxon>
        <taxon>Pseudoalteromonas</taxon>
    </lineage>
</organism>
<keyword evidence="1" id="KW-0472">Membrane</keyword>
<sequence length="88" mass="9875">MFELLAILLAFFAVSVLYLTNKYQYLTLKPAQKKYRKWAYGLILLSTLSLLVTMSLLASVYSVIVVIMLIGAMLPFFALLFKGATSES</sequence>
<gene>
    <name evidence="2" type="ORF">B1199_06290</name>
</gene>
<protein>
    <submittedName>
        <fullName evidence="2">Uncharacterized protein</fullName>
    </submittedName>
</protein>
<dbReference type="Proteomes" id="UP000194841">
    <property type="component" value="Unassembled WGS sequence"/>
</dbReference>
<dbReference type="EMBL" id="MWPV01000002">
    <property type="protein sequence ID" value="OUL57970.1"/>
    <property type="molecule type" value="Genomic_DNA"/>
</dbReference>
<accession>A0A244CQR9</accession>
<evidence type="ECO:0000256" key="1">
    <source>
        <dbReference type="SAM" id="Phobius"/>
    </source>
</evidence>
<dbReference type="AlphaFoldDB" id="A0A244CQR9"/>
<evidence type="ECO:0000313" key="2">
    <source>
        <dbReference type="EMBL" id="OUL57970.1"/>
    </source>
</evidence>
<reference evidence="2 3" key="1">
    <citation type="submission" date="2017-02" db="EMBL/GenBank/DDBJ databases">
        <title>Pseudoalteromonas ulvae TC14 Genome.</title>
        <authorList>
            <person name="Molmeret M."/>
        </authorList>
    </citation>
    <scope>NUCLEOTIDE SEQUENCE [LARGE SCALE GENOMIC DNA]</scope>
    <source>
        <strain evidence="2">TC14</strain>
    </source>
</reference>
<proteinExistence type="predicted"/>
<evidence type="ECO:0000313" key="3">
    <source>
        <dbReference type="Proteomes" id="UP000194841"/>
    </source>
</evidence>
<name>A0A244CQR9_PSEDV</name>
<keyword evidence="1" id="KW-0812">Transmembrane</keyword>
<comment type="caution">
    <text evidence="2">The sequence shown here is derived from an EMBL/GenBank/DDBJ whole genome shotgun (WGS) entry which is preliminary data.</text>
</comment>
<keyword evidence="3" id="KW-1185">Reference proteome</keyword>
<feature type="transmembrane region" description="Helical" evidence="1">
    <location>
        <begin position="63"/>
        <end position="81"/>
    </location>
</feature>
<feature type="transmembrane region" description="Helical" evidence="1">
    <location>
        <begin position="6"/>
        <end position="26"/>
    </location>
</feature>